<keyword evidence="6" id="KW-0325">Glycoprotein</keyword>
<organism evidence="11 12">
    <name type="scientific">Sphenostylis stenocarpa</name>
    <dbReference type="NCBI Taxonomy" id="92480"/>
    <lineage>
        <taxon>Eukaryota</taxon>
        <taxon>Viridiplantae</taxon>
        <taxon>Streptophyta</taxon>
        <taxon>Embryophyta</taxon>
        <taxon>Tracheophyta</taxon>
        <taxon>Spermatophyta</taxon>
        <taxon>Magnoliopsida</taxon>
        <taxon>eudicotyledons</taxon>
        <taxon>Gunneridae</taxon>
        <taxon>Pentapetalae</taxon>
        <taxon>rosids</taxon>
        <taxon>fabids</taxon>
        <taxon>Fabales</taxon>
        <taxon>Fabaceae</taxon>
        <taxon>Papilionoideae</taxon>
        <taxon>50 kb inversion clade</taxon>
        <taxon>NPAAA clade</taxon>
        <taxon>indigoferoid/millettioid clade</taxon>
        <taxon>Phaseoleae</taxon>
        <taxon>Sphenostylis</taxon>
    </lineage>
</organism>
<evidence type="ECO:0000259" key="10">
    <source>
        <dbReference type="PROSITE" id="PS51485"/>
    </source>
</evidence>
<keyword evidence="5" id="KW-1015">Disulfide bond</keyword>
<evidence type="ECO:0000256" key="4">
    <source>
        <dbReference type="ARBA" id="ARBA00023136"/>
    </source>
</evidence>
<comment type="subcellular location">
    <subcellularLocation>
        <location evidence="1">Endomembrane system</location>
    </subcellularLocation>
</comment>
<evidence type="ECO:0000256" key="6">
    <source>
        <dbReference type="ARBA" id="ARBA00023180"/>
    </source>
</evidence>
<dbReference type="FunFam" id="2.60.40.420:FF:000034">
    <property type="entry name" value="Cupredoxin superfamily protein"/>
    <property type="match status" value="1"/>
</dbReference>
<evidence type="ECO:0000256" key="9">
    <source>
        <dbReference type="SAM" id="MobiDB-lite"/>
    </source>
</evidence>
<dbReference type="PROSITE" id="PS51485">
    <property type="entry name" value="PHYTOCYANIN"/>
    <property type="match status" value="1"/>
</dbReference>
<accession>A0AA86W1C8</accession>
<evidence type="ECO:0000313" key="12">
    <source>
        <dbReference type="Proteomes" id="UP001189624"/>
    </source>
</evidence>
<evidence type="ECO:0000256" key="3">
    <source>
        <dbReference type="ARBA" id="ARBA00022729"/>
    </source>
</evidence>
<dbReference type="InterPro" id="IPR039391">
    <property type="entry name" value="Phytocyanin-like"/>
</dbReference>
<dbReference type="Gramene" id="rna-AYBTSS11_LOCUS28737">
    <property type="protein sequence ID" value="CAJ1976599.1"/>
    <property type="gene ID" value="gene-AYBTSS11_LOCUS28737"/>
</dbReference>
<proteinExistence type="inferred from homology"/>
<dbReference type="InterPro" id="IPR003245">
    <property type="entry name" value="Phytocyanin_dom"/>
</dbReference>
<dbReference type="AlphaFoldDB" id="A0AA86W1C8"/>
<dbReference type="Proteomes" id="UP001189624">
    <property type="component" value="Chromosome 10"/>
</dbReference>
<gene>
    <name evidence="11" type="ORF">AYBTSS11_LOCUS28737</name>
</gene>
<keyword evidence="12" id="KW-1185">Reference proteome</keyword>
<evidence type="ECO:0000313" key="11">
    <source>
        <dbReference type="EMBL" id="CAJ1976599.1"/>
    </source>
</evidence>
<protein>
    <recommendedName>
        <fullName evidence="10">Phytocyanin domain-containing protein</fullName>
    </recommendedName>
</protein>
<feature type="compositionally biased region" description="Low complexity" evidence="9">
    <location>
        <begin position="133"/>
        <end position="146"/>
    </location>
</feature>
<dbReference type="GO" id="GO:0009877">
    <property type="term" value="P:nodulation"/>
    <property type="evidence" value="ECO:0007669"/>
    <property type="project" value="UniProtKB-KW"/>
</dbReference>
<feature type="domain" description="Phytocyanin" evidence="10">
    <location>
        <begin position="10"/>
        <end position="112"/>
    </location>
</feature>
<dbReference type="GO" id="GO:0005886">
    <property type="term" value="C:plasma membrane"/>
    <property type="evidence" value="ECO:0007669"/>
    <property type="project" value="TreeGrafter"/>
</dbReference>
<evidence type="ECO:0000256" key="5">
    <source>
        <dbReference type="ARBA" id="ARBA00023157"/>
    </source>
</evidence>
<evidence type="ECO:0000256" key="2">
    <source>
        <dbReference type="ARBA" id="ARBA00022458"/>
    </source>
</evidence>
<dbReference type="InterPro" id="IPR008972">
    <property type="entry name" value="Cupredoxin"/>
</dbReference>
<dbReference type="Pfam" id="PF02298">
    <property type="entry name" value="Cu_bind_like"/>
    <property type="match status" value="1"/>
</dbReference>
<reference evidence="11" key="1">
    <citation type="submission" date="2023-10" db="EMBL/GenBank/DDBJ databases">
        <authorList>
            <person name="Domelevo Entfellner J.-B."/>
        </authorList>
    </citation>
    <scope>NUCLEOTIDE SEQUENCE</scope>
</reference>
<keyword evidence="2" id="KW-0536">Nodulation</keyword>
<comment type="similarity">
    <text evidence="7">Belongs to the early nodulin-like (ENODL) family.</text>
</comment>
<dbReference type="EMBL" id="OY731407">
    <property type="protein sequence ID" value="CAJ1976599.1"/>
    <property type="molecule type" value="Genomic_DNA"/>
</dbReference>
<dbReference type="GO" id="GO:0009055">
    <property type="term" value="F:electron transfer activity"/>
    <property type="evidence" value="ECO:0007669"/>
    <property type="project" value="InterPro"/>
</dbReference>
<keyword evidence="4" id="KW-0472">Membrane</keyword>
<evidence type="ECO:0000256" key="7">
    <source>
        <dbReference type="ARBA" id="ARBA00035011"/>
    </source>
</evidence>
<feature type="compositionally biased region" description="Polar residues" evidence="9">
    <location>
        <begin position="147"/>
        <end position="162"/>
    </location>
</feature>
<name>A0AA86W1C8_9FABA</name>
<feature type="compositionally biased region" description="Pro residues" evidence="9">
    <location>
        <begin position="118"/>
        <end position="132"/>
    </location>
</feature>
<keyword evidence="3" id="KW-0732">Signal</keyword>
<sequence length="243" mass="26072">MHPSLPFTSKSPSVGDSAGWIIPPYPTFYNNWTHSHFIRAGDSIEFLFDDKFYNLIQVSQQEYEHCTSLEPLRIFNSSPVILPLKEKGVLFFTCSISNYCCLGQKIAISVHEGSSQNPPSPSPSPSPSPLPSQVPIIISPPQLSPNGSAPQPHGSSGISSPQPSTGNTSGGNGGNSPVPSSTQDDVNNAVALACGISFSLSLGKKVKFSIATLPENQNHGQALIKFNMASTDHNDYLRALHHF</sequence>
<evidence type="ECO:0000256" key="8">
    <source>
        <dbReference type="ARBA" id="ARBA00037626"/>
    </source>
</evidence>
<dbReference type="PANTHER" id="PTHR33021">
    <property type="entry name" value="BLUE COPPER PROTEIN"/>
    <property type="match status" value="1"/>
</dbReference>
<evidence type="ECO:0000256" key="1">
    <source>
        <dbReference type="ARBA" id="ARBA00004308"/>
    </source>
</evidence>
<dbReference type="SUPFAM" id="SSF49503">
    <property type="entry name" value="Cupredoxins"/>
    <property type="match status" value="1"/>
</dbReference>
<comment type="function">
    <text evidence="8">May act as a carbohydrate transporter.</text>
</comment>
<dbReference type="PANTHER" id="PTHR33021:SF288">
    <property type="entry name" value="OS03G0648500 PROTEIN"/>
    <property type="match status" value="1"/>
</dbReference>
<feature type="region of interest" description="Disordered" evidence="9">
    <location>
        <begin position="112"/>
        <end position="183"/>
    </location>
</feature>
<dbReference type="Gene3D" id="2.60.40.420">
    <property type="entry name" value="Cupredoxins - blue copper proteins"/>
    <property type="match status" value="1"/>
</dbReference>
<dbReference type="GO" id="GO:0012505">
    <property type="term" value="C:endomembrane system"/>
    <property type="evidence" value="ECO:0007669"/>
    <property type="project" value="UniProtKB-SubCell"/>
</dbReference>